<feature type="binding site" evidence="5">
    <location>
        <position position="296"/>
    </location>
    <ligand>
        <name>Mg(2+)</name>
        <dbReference type="ChEBI" id="CHEBI:18420"/>
    </ligand>
</feature>
<keyword evidence="3 5" id="KW-0460">Magnesium</keyword>
<dbReference type="NCBIfam" id="TIGR00543">
    <property type="entry name" value="isochor_syn"/>
    <property type="match status" value="1"/>
</dbReference>
<dbReference type="UniPathway" id="UPA01057">
    <property type="reaction ID" value="UER00163"/>
</dbReference>
<dbReference type="HAMAP" id="MF_01935">
    <property type="entry name" value="MenF"/>
    <property type="match status" value="1"/>
</dbReference>
<keyword evidence="8" id="KW-1185">Reference proteome</keyword>
<dbReference type="EMBL" id="LXEN01000025">
    <property type="protein sequence ID" value="OAT35789.1"/>
    <property type="molecule type" value="Genomic_DNA"/>
</dbReference>
<evidence type="ECO:0000256" key="3">
    <source>
        <dbReference type="ARBA" id="ARBA00022842"/>
    </source>
</evidence>
<feature type="domain" description="Chorismate-utilising enzyme C-terminal" evidence="6">
    <location>
        <begin position="181"/>
        <end position="432"/>
    </location>
</feature>
<keyword evidence="5" id="KW-0474">Menaquinone biosynthesis</keyword>
<comment type="similarity">
    <text evidence="2 5">Belongs to the isochorismate synthase family.</text>
</comment>
<feature type="binding site" evidence="5">
    <location>
        <position position="428"/>
    </location>
    <ligand>
        <name>Mg(2+)</name>
        <dbReference type="ChEBI" id="CHEBI:18420"/>
    </ligand>
</feature>
<dbReference type="PANTHER" id="PTHR47253">
    <property type="match status" value="1"/>
</dbReference>
<dbReference type="Proteomes" id="UP000094023">
    <property type="component" value="Unassembled WGS sequence"/>
</dbReference>
<feature type="active site" description="Proton acceptor" evidence="5">
    <location>
        <position position="202"/>
    </location>
</feature>
<dbReference type="GO" id="GO:0000287">
    <property type="term" value="F:magnesium ion binding"/>
    <property type="evidence" value="ECO:0007669"/>
    <property type="project" value="UniProtKB-UniRule"/>
</dbReference>
<reference evidence="7 8" key="1">
    <citation type="submission" date="2016-04" db="EMBL/GenBank/DDBJ databases">
        <title>ATOL: Assembling a taxonomically balanced genome-scale reconstruction of the evolutionary history of the Enterobacteriaceae.</title>
        <authorList>
            <person name="Plunkett G.III."/>
            <person name="Neeno-Eckwall E.C."/>
            <person name="Glasner J.D."/>
            <person name="Perna N.T."/>
        </authorList>
    </citation>
    <scope>NUCLEOTIDE SEQUENCE [LARGE SCALE GENOMIC DNA]</scope>
    <source>
        <strain evidence="7 8">ATCC 19692</strain>
    </source>
</reference>
<dbReference type="InterPro" id="IPR005801">
    <property type="entry name" value="ADC_synthase"/>
</dbReference>
<dbReference type="AlphaFoldDB" id="A0A198GG52"/>
<proteinExistence type="inferred from homology"/>
<dbReference type="EC" id="5.4.4.2" evidence="5"/>
<dbReference type="InterPro" id="IPR004561">
    <property type="entry name" value="IsoChor_synthase"/>
</dbReference>
<evidence type="ECO:0000256" key="4">
    <source>
        <dbReference type="ARBA" id="ARBA00023235"/>
    </source>
</evidence>
<dbReference type="Gene3D" id="3.60.120.10">
    <property type="entry name" value="Anthranilate synthase"/>
    <property type="match status" value="1"/>
</dbReference>
<dbReference type="STRING" id="1354337.M983_0573"/>
<comment type="catalytic activity">
    <reaction evidence="1 5">
        <text>chorismate = isochorismate</text>
        <dbReference type="Rhea" id="RHEA:18985"/>
        <dbReference type="ChEBI" id="CHEBI:29748"/>
        <dbReference type="ChEBI" id="CHEBI:29780"/>
        <dbReference type="EC" id="5.4.4.2"/>
    </reaction>
</comment>
<dbReference type="GO" id="GO:0009234">
    <property type="term" value="P:menaquinone biosynthetic process"/>
    <property type="evidence" value="ECO:0007669"/>
    <property type="project" value="UniProtKB-UniRule"/>
</dbReference>
<dbReference type="InterPro" id="IPR034681">
    <property type="entry name" value="MenF"/>
</dbReference>
<keyword evidence="5" id="KW-0479">Metal-binding</keyword>
<comment type="caution">
    <text evidence="7">The sequence shown here is derived from an EMBL/GenBank/DDBJ whole genome shotgun (WGS) entry which is preliminary data.</text>
</comment>
<dbReference type="InterPro" id="IPR044250">
    <property type="entry name" value="MenF-like"/>
</dbReference>
<dbReference type="PANTHER" id="PTHR47253:SF4">
    <property type="entry name" value="ISOCHORISMATE SYNTHASE 2, CHLOROPLASTIC"/>
    <property type="match status" value="1"/>
</dbReference>
<dbReference type="InterPro" id="IPR015890">
    <property type="entry name" value="Chorismate_C"/>
</dbReference>
<accession>A0A198GG52</accession>
<comment type="pathway">
    <text evidence="5">Quinol/quinone metabolism; 1,4-dihydroxy-2-naphthoate biosynthesis; 1,4-dihydroxy-2-naphthoate from chorismate: step 1/7.</text>
</comment>
<evidence type="ECO:0000256" key="1">
    <source>
        <dbReference type="ARBA" id="ARBA00000799"/>
    </source>
</evidence>
<dbReference type="OrthoDB" id="9806579at2"/>
<evidence type="ECO:0000256" key="5">
    <source>
        <dbReference type="HAMAP-Rule" id="MF_01935"/>
    </source>
</evidence>
<dbReference type="UniPathway" id="UPA00079"/>
<evidence type="ECO:0000259" key="6">
    <source>
        <dbReference type="Pfam" id="PF00425"/>
    </source>
</evidence>
<dbReference type="GO" id="GO:0008909">
    <property type="term" value="F:isochorismate synthase activity"/>
    <property type="evidence" value="ECO:0007669"/>
    <property type="project" value="UniProtKB-UniRule"/>
</dbReference>
<name>A0A198GG52_9GAMM</name>
<comment type="function">
    <text evidence="5">Catalyzes the conversion of chorismate to isochorismate.</text>
</comment>
<dbReference type="SUPFAM" id="SSF56322">
    <property type="entry name" value="ADC synthase"/>
    <property type="match status" value="1"/>
</dbReference>
<sequence length="454" mass="51824">MENVSSVFLTLCEEVKKINLTASDELLHLTIALPSEISFSLLAWLAAQTHYPQFYWQHRDETEEVAVCGQLCCFNHIRDAQQFLISKKKKFNDIENVRFWGLNAWDTIIPGHIDKRYGDDAYLFLPRIEIRRHQQHCTVHLNLLGNDDKESVLDFLNTLNNEFNIEPLSSSVISVEHSLSQEQWKNYLNIALDEINQGLFEKVVPARATCLTLESPLKAIQFMNASRDVNHKCYHYMLAFSPTDAFMGSSPERLYLRDNFMLYTEALAGTVASSDNDEQATKLANWLMNDTKNQHENLVVVDDICQRLQGGIEGIDVSPADVIRLRKVQHLRRYIHGKLIDNNDVDCLSRLQPTAAVCGLPRTIAREFIRQHEPFERRWYAGSAGFLGLPRTEFAVSLRCGELHDNTLTLYAGAGVVAGSDPEQEWVEIENKAAGLRTLLQEKQSVIEKEFVIE</sequence>
<keyword evidence="4 5" id="KW-0413">Isomerase</keyword>
<dbReference type="PATRIC" id="fig|1354337.4.peg.589"/>
<organism evidence="7 8">
    <name type="scientific">Proteus myxofaciens ATCC 19692</name>
    <dbReference type="NCBI Taxonomy" id="1354337"/>
    <lineage>
        <taxon>Bacteria</taxon>
        <taxon>Pseudomonadati</taxon>
        <taxon>Pseudomonadota</taxon>
        <taxon>Gammaproteobacteria</taxon>
        <taxon>Enterobacterales</taxon>
        <taxon>Morganellaceae</taxon>
        <taxon>Proteus</taxon>
    </lineage>
</organism>
<dbReference type="Pfam" id="PF00425">
    <property type="entry name" value="Chorismate_bind"/>
    <property type="match status" value="1"/>
</dbReference>
<feature type="active site" description="Proton donor" evidence="5">
    <location>
        <position position="252"/>
    </location>
</feature>
<evidence type="ECO:0000313" key="8">
    <source>
        <dbReference type="Proteomes" id="UP000094023"/>
    </source>
</evidence>
<evidence type="ECO:0000256" key="2">
    <source>
        <dbReference type="ARBA" id="ARBA00005297"/>
    </source>
</evidence>
<comment type="pathway">
    <text evidence="5">Quinol/quinone metabolism; menaquinone biosynthesis.</text>
</comment>
<protein>
    <recommendedName>
        <fullName evidence="5">Isochorismate synthase MenF</fullName>
        <ecNumber evidence="5">5.4.4.2</ecNumber>
    </recommendedName>
    <alternativeName>
        <fullName evidence="5">Isochorismate mutase</fullName>
    </alternativeName>
</protein>
<evidence type="ECO:0000313" key="7">
    <source>
        <dbReference type="EMBL" id="OAT35789.1"/>
    </source>
</evidence>
<gene>
    <name evidence="5" type="primary">menF</name>
    <name evidence="7" type="ORF">M983_0573</name>
</gene>
<comment type="cofactor">
    <cofactor evidence="5">
        <name>Mg(2+)</name>
        <dbReference type="ChEBI" id="CHEBI:18420"/>
    </cofactor>
</comment>
<dbReference type="RefSeq" id="WP_066746713.1">
    <property type="nucleotide sequence ID" value="NZ_LXEN01000025.1"/>
</dbReference>